<proteinExistence type="predicted"/>
<dbReference type="InterPro" id="IPR023439">
    <property type="entry name" value="Mal_deCO2ase/Cit_lyase_ACP"/>
</dbReference>
<evidence type="ECO:0000313" key="5">
    <source>
        <dbReference type="EMBL" id="GFO65806.1"/>
    </source>
</evidence>
<dbReference type="NCBIfam" id="TIGR01608">
    <property type="entry name" value="citD"/>
    <property type="match status" value="1"/>
</dbReference>
<sequence length="87" mass="9530">MKIVKKAQAGTMQSSDLMVFLEPAETLNVTIESTVLKQFGPLIRAKVDEVLQKHGVEAGEVRITDRGALDYAIEARLETAIMRATEG</sequence>
<gene>
    <name evidence="5" type="primary">citD</name>
    <name evidence="5" type="ORF">GMPD_37250</name>
    <name evidence="6" type="ORF">M1B72_01300</name>
</gene>
<dbReference type="PIRSF" id="PIRSF002736">
    <property type="entry name" value="Citrt_lyas_gamma"/>
    <property type="match status" value="1"/>
</dbReference>
<keyword evidence="3 4" id="KW-0597">Phosphoprotein</keyword>
<dbReference type="GO" id="GO:0005737">
    <property type="term" value="C:cytoplasm"/>
    <property type="evidence" value="ECO:0007669"/>
    <property type="project" value="UniProtKB-SubCell"/>
</dbReference>
<dbReference type="EMBL" id="BLXY01000012">
    <property type="protein sequence ID" value="GFO65806.1"/>
    <property type="molecule type" value="Genomic_DNA"/>
</dbReference>
<reference evidence="5" key="2">
    <citation type="journal article" date="2021" name="Int. J. Syst. Evol. Microbiol.">
        <title>Geomonas silvestris sp. nov., Geomonas paludis sp. nov. and Geomonas limicola sp. nov., isolated from terrestrial environments, and emended description of the genus Geomonas.</title>
        <authorList>
            <person name="Itoh H."/>
            <person name="Xu Z."/>
            <person name="Masuda Y."/>
            <person name="Ushijima N."/>
            <person name="Hayakawa C."/>
            <person name="Shiratori Y."/>
            <person name="Senoo K."/>
        </authorList>
    </citation>
    <scope>NUCLEOTIDE SEQUENCE</scope>
    <source>
        <strain evidence="5">Red736</strain>
    </source>
</reference>
<keyword evidence="5" id="KW-0456">Lyase</keyword>
<dbReference type="EC" id="4.1.3.6" evidence="6"/>
<dbReference type="RefSeq" id="WP_183350209.1">
    <property type="nucleotide sequence ID" value="NZ_BLXY01000012.1"/>
</dbReference>
<protein>
    <submittedName>
        <fullName evidence="5">Citrate lyase acyl carrier protein</fullName>
        <ecNumber evidence="6">4.1.3.6</ecNumber>
    </submittedName>
</protein>
<dbReference type="GO" id="GO:0008815">
    <property type="term" value="F:citrate (pro-3S)-lyase activity"/>
    <property type="evidence" value="ECO:0007669"/>
    <property type="project" value="UniProtKB-EC"/>
</dbReference>
<evidence type="ECO:0000256" key="1">
    <source>
        <dbReference type="ARBA" id="ARBA00004496"/>
    </source>
</evidence>
<evidence type="ECO:0000313" key="8">
    <source>
        <dbReference type="Proteomes" id="UP000831485"/>
    </source>
</evidence>
<dbReference type="InterPro" id="IPR006495">
    <property type="entry name" value="CitD"/>
</dbReference>
<organism evidence="5 7">
    <name type="scientific">Geomonas paludis</name>
    <dbReference type="NCBI Taxonomy" id="2740185"/>
    <lineage>
        <taxon>Bacteria</taxon>
        <taxon>Pseudomonadati</taxon>
        <taxon>Thermodesulfobacteriota</taxon>
        <taxon>Desulfuromonadia</taxon>
        <taxon>Geobacterales</taxon>
        <taxon>Geobacteraceae</taxon>
        <taxon>Geomonas</taxon>
    </lineage>
</organism>
<evidence type="ECO:0000256" key="2">
    <source>
        <dbReference type="ARBA" id="ARBA00022490"/>
    </source>
</evidence>
<evidence type="ECO:0000313" key="6">
    <source>
        <dbReference type="EMBL" id="UPU36369.1"/>
    </source>
</evidence>
<keyword evidence="2" id="KW-0963">Cytoplasm</keyword>
<reference evidence="7" key="1">
    <citation type="submission" date="2020-06" db="EMBL/GenBank/DDBJ databases">
        <title>Draft genomic sequecing of Geomonas sp. Red736.</title>
        <authorList>
            <person name="Itoh H."/>
            <person name="Xu Z.X."/>
            <person name="Ushijima N."/>
            <person name="Masuda Y."/>
            <person name="Shiratori Y."/>
            <person name="Senoo K."/>
        </authorList>
    </citation>
    <scope>NUCLEOTIDE SEQUENCE [LARGE SCALE GENOMIC DNA]</scope>
    <source>
        <strain evidence="7">Red736</strain>
    </source>
</reference>
<evidence type="ECO:0000256" key="4">
    <source>
        <dbReference type="PIRSR" id="PIRSR002736-50"/>
    </source>
</evidence>
<evidence type="ECO:0000256" key="3">
    <source>
        <dbReference type="ARBA" id="ARBA00022553"/>
    </source>
</evidence>
<dbReference type="Proteomes" id="UP000831485">
    <property type="component" value="Chromosome"/>
</dbReference>
<dbReference type="EMBL" id="CP096574">
    <property type="protein sequence ID" value="UPU36369.1"/>
    <property type="molecule type" value="Genomic_DNA"/>
</dbReference>
<reference evidence="6" key="3">
    <citation type="submission" date="2022-04" db="EMBL/GenBank/DDBJ databases">
        <authorList>
            <person name="Liu G."/>
        </authorList>
    </citation>
    <scope>NUCLEOTIDE SEQUENCE</scope>
    <source>
        <strain evidence="6">RG22</strain>
    </source>
</reference>
<feature type="modified residue" description="O-(phosphoribosyl dephospho-coenzyme A)serine" evidence="4">
    <location>
        <position position="14"/>
    </location>
</feature>
<comment type="subcellular location">
    <subcellularLocation>
        <location evidence="1">Cytoplasm</location>
    </subcellularLocation>
</comment>
<name>A0A6V8MZX1_9BACT</name>
<dbReference type="AlphaFoldDB" id="A0A6V8MZX1"/>
<dbReference type="Proteomes" id="UP000568888">
    <property type="component" value="Unassembled WGS sequence"/>
</dbReference>
<dbReference type="Pfam" id="PF06857">
    <property type="entry name" value="ACP"/>
    <property type="match status" value="1"/>
</dbReference>
<keyword evidence="8" id="KW-1185">Reference proteome</keyword>
<dbReference type="NCBIfam" id="NF009726">
    <property type="entry name" value="PRK13253.1"/>
    <property type="match status" value="1"/>
</dbReference>
<evidence type="ECO:0000313" key="7">
    <source>
        <dbReference type="Proteomes" id="UP000568888"/>
    </source>
</evidence>
<accession>A0A6V8MZX1</accession>